<dbReference type="RefSeq" id="XP_068366328.1">
    <property type="nucleotide sequence ID" value="XM_068499168.1"/>
</dbReference>
<gene>
    <name evidence="1" type="ORF">TRFO_16747</name>
</gene>
<comment type="caution">
    <text evidence="1">The sequence shown here is derived from an EMBL/GenBank/DDBJ whole genome shotgun (WGS) entry which is preliminary data.</text>
</comment>
<protein>
    <submittedName>
        <fullName evidence="1">Uncharacterized protein</fullName>
    </submittedName>
</protein>
<dbReference type="Proteomes" id="UP000179807">
    <property type="component" value="Unassembled WGS sequence"/>
</dbReference>
<accession>A0A1J4KQK3</accession>
<dbReference type="GeneID" id="94833872"/>
<organism evidence="1 2">
    <name type="scientific">Tritrichomonas foetus</name>
    <dbReference type="NCBI Taxonomy" id="1144522"/>
    <lineage>
        <taxon>Eukaryota</taxon>
        <taxon>Metamonada</taxon>
        <taxon>Parabasalia</taxon>
        <taxon>Tritrichomonadida</taxon>
        <taxon>Tritrichomonadidae</taxon>
        <taxon>Tritrichomonas</taxon>
    </lineage>
</organism>
<evidence type="ECO:0000313" key="2">
    <source>
        <dbReference type="Proteomes" id="UP000179807"/>
    </source>
</evidence>
<proteinExistence type="predicted"/>
<reference evidence="1" key="1">
    <citation type="submission" date="2016-10" db="EMBL/GenBank/DDBJ databases">
        <authorList>
            <person name="Benchimol M."/>
            <person name="Almeida L.G."/>
            <person name="Vasconcelos A.T."/>
            <person name="Perreira-Neves A."/>
            <person name="Rosa I.A."/>
            <person name="Tasca T."/>
            <person name="Bogo M.R."/>
            <person name="de Souza W."/>
        </authorList>
    </citation>
    <scope>NUCLEOTIDE SEQUENCE [LARGE SCALE GENOMIC DNA]</scope>
    <source>
        <strain evidence="1">K</strain>
    </source>
</reference>
<dbReference type="VEuPathDB" id="TrichDB:TRFO_16747"/>
<evidence type="ECO:0000313" key="1">
    <source>
        <dbReference type="EMBL" id="OHT13192.1"/>
    </source>
</evidence>
<dbReference type="EMBL" id="MLAK01000546">
    <property type="protein sequence ID" value="OHT13192.1"/>
    <property type="molecule type" value="Genomic_DNA"/>
</dbReference>
<keyword evidence="2" id="KW-1185">Reference proteome</keyword>
<dbReference type="AlphaFoldDB" id="A0A1J4KQK3"/>
<name>A0A1J4KQK3_9EUKA</name>
<sequence length="138" mass="15854">MKLISKSRSSEQSLRIAWKRANEAIRDRTTQNMLSFKPPTTNYMKTMKTTISENQNHNNSTLNISKNMELNDGINDSKAAFDLWPSSMLDASWELTIELGYNGSREEWVKMSEEFTIENIIGINEVEDNDQSDLIDLS</sequence>